<proteinExistence type="predicted"/>
<dbReference type="RefSeq" id="WP_302711085.1">
    <property type="nucleotide sequence ID" value="NZ_JAULRT010000032.1"/>
</dbReference>
<feature type="transmembrane region" description="Helical" evidence="5">
    <location>
        <begin position="33"/>
        <end position="52"/>
    </location>
</feature>
<dbReference type="Pfam" id="PF04191">
    <property type="entry name" value="PEMT"/>
    <property type="match status" value="1"/>
</dbReference>
<keyword evidence="6" id="KW-0489">Methyltransferase</keyword>
<evidence type="ECO:0000256" key="3">
    <source>
        <dbReference type="ARBA" id="ARBA00022989"/>
    </source>
</evidence>
<dbReference type="PANTHER" id="PTHR12714:SF11">
    <property type="entry name" value="PROTEIN C-TERMINAL S-ISOPRENYLCYSTEINE CARBOXYL O-METHYLTRANSFERASE"/>
    <property type="match status" value="1"/>
</dbReference>
<dbReference type="EC" id="2.1.1.334" evidence="6"/>
<dbReference type="GO" id="GO:0032259">
    <property type="term" value="P:methylation"/>
    <property type="evidence" value="ECO:0007669"/>
    <property type="project" value="UniProtKB-KW"/>
</dbReference>
<accession>A0ABT8TA17</accession>
<evidence type="ECO:0000313" key="6">
    <source>
        <dbReference type="EMBL" id="MDO3380962.1"/>
    </source>
</evidence>
<evidence type="ECO:0000256" key="5">
    <source>
        <dbReference type="SAM" id="Phobius"/>
    </source>
</evidence>
<comment type="caution">
    <text evidence="6">The sequence shown here is derived from an EMBL/GenBank/DDBJ whole genome shotgun (WGS) entry which is preliminary data.</text>
</comment>
<name>A0ABT8TA17_9GAMM</name>
<keyword evidence="6" id="KW-0808">Transferase</keyword>
<dbReference type="Proteomes" id="UP001168380">
    <property type="component" value="Unassembled WGS sequence"/>
</dbReference>
<evidence type="ECO:0000256" key="1">
    <source>
        <dbReference type="ARBA" id="ARBA00004127"/>
    </source>
</evidence>
<dbReference type="InterPro" id="IPR007318">
    <property type="entry name" value="Phopholipid_MeTrfase"/>
</dbReference>
<sequence>MKKLLPPHLFVLFALTMAGLCWALGSPHTLAKPYTLAAVVLLIGGLGLAFWAKRLFKQHQTTAFTFDAPGTLVTEGPFRLSRNPMYLGLALALFGVAILLGLAPSSMALALLFVIILDRWYISYEERAMHARFGESYTLYCAQVRRWL</sequence>
<dbReference type="EMBL" id="JAULRT010000032">
    <property type="protein sequence ID" value="MDO3380962.1"/>
    <property type="molecule type" value="Genomic_DNA"/>
</dbReference>
<evidence type="ECO:0000256" key="2">
    <source>
        <dbReference type="ARBA" id="ARBA00022692"/>
    </source>
</evidence>
<keyword evidence="2 5" id="KW-0812">Transmembrane</keyword>
<comment type="subcellular location">
    <subcellularLocation>
        <location evidence="1">Endomembrane system</location>
        <topology evidence="1">Multi-pass membrane protein</topology>
    </subcellularLocation>
</comment>
<reference evidence="6" key="1">
    <citation type="submission" date="2023-07" db="EMBL/GenBank/DDBJ databases">
        <title>Gilvimarinus algae sp. nov., isolated from the surface of Kelp.</title>
        <authorList>
            <person name="Sun Y.Y."/>
            <person name="Gong Y."/>
            <person name="Du Z.J."/>
        </authorList>
    </citation>
    <scope>NUCLEOTIDE SEQUENCE</scope>
    <source>
        <strain evidence="6">SDUM040014</strain>
    </source>
</reference>
<protein>
    <submittedName>
        <fullName evidence="6">Isoprenylcysteine carboxylmethyltransferase family protein</fullName>
        <ecNumber evidence="6">2.1.1.100</ecNumber>
        <ecNumber evidence="6">2.1.1.334</ecNumber>
    </submittedName>
</protein>
<keyword evidence="3 5" id="KW-1133">Transmembrane helix</keyword>
<evidence type="ECO:0000313" key="7">
    <source>
        <dbReference type="Proteomes" id="UP001168380"/>
    </source>
</evidence>
<dbReference type="GO" id="GO:0004671">
    <property type="term" value="F:protein C-terminal S-isoprenylcysteine carboxyl O-methyltransferase activity"/>
    <property type="evidence" value="ECO:0007669"/>
    <property type="project" value="UniProtKB-EC"/>
</dbReference>
<evidence type="ECO:0000256" key="4">
    <source>
        <dbReference type="ARBA" id="ARBA00023136"/>
    </source>
</evidence>
<gene>
    <name evidence="6" type="ORF">QWI16_02175</name>
</gene>
<keyword evidence="7" id="KW-1185">Reference proteome</keyword>
<dbReference type="PANTHER" id="PTHR12714">
    <property type="entry name" value="PROTEIN-S ISOPRENYLCYSTEINE O-METHYLTRANSFERASE"/>
    <property type="match status" value="1"/>
</dbReference>
<dbReference type="EC" id="2.1.1.100" evidence="6"/>
<dbReference type="Gene3D" id="1.20.120.1630">
    <property type="match status" value="1"/>
</dbReference>
<keyword evidence="4 5" id="KW-0472">Membrane</keyword>
<feature type="transmembrane region" description="Helical" evidence="5">
    <location>
        <begin position="86"/>
        <end position="117"/>
    </location>
</feature>
<organism evidence="6 7">
    <name type="scientific">Gilvimarinus algae</name>
    <dbReference type="NCBI Taxonomy" id="3058037"/>
    <lineage>
        <taxon>Bacteria</taxon>
        <taxon>Pseudomonadati</taxon>
        <taxon>Pseudomonadota</taxon>
        <taxon>Gammaproteobacteria</taxon>
        <taxon>Cellvibrionales</taxon>
        <taxon>Cellvibrionaceae</taxon>
        <taxon>Gilvimarinus</taxon>
    </lineage>
</organism>